<dbReference type="Pfam" id="PF00582">
    <property type="entry name" value="Usp"/>
    <property type="match status" value="2"/>
</dbReference>
<dbReference type="PANTHER" id="PTHR46268">
    <property type="entry name" value="STRESS RESPONSE PROTEIN NHAX"/>
    <property type="match status" value="1"/>
</dbReference>
<dbReference type="InterPro" id="IPR006016">
    <property type="entry name" value="UspA"/>
</dbReference>
<reference evidence="3" key="2">
    <citation type="submission" date="2018-01" db="EMBL/GenBank/DDBJ databases">
        <title>Ralstonia pseudosolanacearum P824 infects blueberry.</title>
        <authorList>
            <person name="Bocsanczy A.M."/>
            <person name="Norman D.J."/>
        </authorList>
    </citation>
    <scope>NUCLEOTIDE SEQUENCE</scope>
    <source>
        <strain evidence="3">P824</strain>
    </source>
</reference>
<accession>A0A0S4U895</accession>
<proteinExistence type="inferred from homology"/>
<evidence type="ECO:0000313" key="7">
    <source>
        <dbReference type="Proteomes" id="UP000262427"/>
    </source>
</evidence>
<dbReference type="AlphaFoldDB" id="A0A0S4U895"/>
<reference evidence="6" key="4">
    <citation type="submission" date="2021-10" db="EMBL/GenBank/DDBJ databases">
        <title>Complete genome sequences of five Ralstonia solancearum strains isolated from sunflower.</title>
        <authorList>
            <person name="She X."/>
            <person name="He Z."/>
        </authorList>
    </citation>
    <scope>NUCLEOTIDE SEQUENCE</scope>
    <source>
        <strain evidence="6">RS638</strain>
    </source>
</reference>
<dbReference type="EMBL" id="LN899820">
    <property type="protein sequence ID" value="CUV53159.1"/>
    <property type="molecule type" value="Genomic_DNA"/>
</dbReference>
<evidence type="ECO:0000313" key="5">
    <source>
        <dbReference type="EMBL" id="CUV53159.1"/>
    </source>
</evidence>
<comment type="similarity">
    <text evidence="1">Belongs to the universal stress protein A family.</text>
</comment>
<evidence type="ECO:0000256" key="1">
    <source>
        <dbReference type="ARBA" id="ARBA00008791"/>
    </source>
</evidence>
<dbReference type="PANTHER" id="PTHR46268:SF15">
    <property type="entry name" value="UNIVERSAL STRESS PROTEIN HP_0031"/>
    <property type="match status" value="1"/>
</dbReference>
<feature type="domain" description="UspA" evidence="2">
    <location>
        <begin position="3"/>
        <end position="144"/>
    </location>
</feature>
<dbReference type="CDD" id="cd00293">
    <property type="entry name" value="USP-like"/>
    <property type="match status" value="2"/>
</dbReference>
<evidence type="ECO:0000313" key="6">
    <source>
        <dbReference type="EMBL" id="UZF14717.1"/>
    </source>
</evidence>
<gene>
    <name evidence="6" type="ORF">LH706_17235</name>
    <name evidence="4" type="ORF">PSS4_v1_650010</name>
    <name evidence="3" type="ORF">RSP824_16290</name>
    <name evidence="5" type="ORF">RUN215_v1_90052</name>
</gene>
<dbReference type="EMBL" id="LN899821">
    <property type="protein sequence ID" value="CUV18450.1"/>
    <property type="molecule type" value="Genomic_DNA"/>
</dbReference>
<dbReference type="SUPFAM" id="SSF52402">
    <property type="entry name" value="Adenine nucleotide alpha hydrolases-like"/>
    <property type="match status" value="2"/>
</dbReference>
<evidence type="ECO:0000259" key="2">
    <source>
        <dbReference type="Pfam" id="PF00582"/>
    </source>
</evidence>
<dbReference type="Proteomes" id="UP000262427">
    <property type="component" value="Chromosome CM"/>
</dbReference>
<dbReference type="PRINTS" id="PR01438">
    <property type="entry name" value="UNVRSLSTRESS"/>
</dbReference>
<evidence type="ECO:0000313" key="3">
    <source>
        <dbReference type="EMBL" id="AYA47893.1"/>
    </source>
</evidence>
<protein>
    <submittedName>
        <fullName evidence="3">Universal stress protein</fullName>
    </submittedName>
</protein>
<sequence length="279" mass="31106">MTYASVMVHLDRSERAMHRLELAIRYAQAHHARLIAVYASFAPSPSWFYMMEGAARYIEEDRNRRNGVRDVVHERFRDATNALSLETEWRSVDGDPVALVLREAREADLLIVGQRDPDDPESFVAADFVETLILEAGRPVLVVPYAGRFTTVAQRLLVAWNGGRESARALHDAVPLMQKATVYVLQMIDDHPHQRAEETTISQVARALLTYGIDSTVEEAHCVGSDVAIGEMLLSRAADFNADLIVTGAYGHSRLRELVLGGVTRTLLNTMTVPVLMSH</sequence>
<feature type="domain" description="UspA" evidence="2">
    <location>
        <begin position="154"/>
        <end position="277"/>
    </location>
</feature>
<organism evidence="4">
    <name type="scientific">Ralstonia solanacearum</name>
    <name type="common">Pseudomonas solanacearum</name>
    <dbReference type="NCBI Taxonomy" id="305"/>
    <lineage>
        <taxon>Bacteria</taxon>
        <taxon>Pseudomonadati</taxon>
        <taxon>Pseudomonadota</taxon>
        <taxon>Betaproteobacteria</taxon>
        <taxon>Burkholderiales</taxon>
        <taxon>Burkholderiaceae</taxon>
        <taxon>Ralstonia</taxon>
        <taxon>Ralstonia solanacearum species complex</taxon>
    </lineage>
</organism>
<dbReference type="EMBL" id="CP085043">
    <property type="protein sequence ID" value="UZF14717.1"/>
    <property type="molecule type" value="Genomic_DNA"/>
</dbReference>
<dbReference type="InterPro" id="IPR006015">
    <property type="entry name" value="Universal_stress_UspA"/>
</dbReference>
<dbReference type="EMBL" id="CP025741">
    <property type="protein sequence ID" value="AYA47893.1"/>
    <property type="molecule type" value="Genomic_DNA"/>
</dbReference>
<reference evidence="7" key="3">
    <citation type="submission" date="2018-01" db="EMBL/GenBank/DDBJ databases">
        <title>Raltonia solanacearum P824 infects blueberry.</title>
        <authorList>
            <person name="Bocsanczy A.M."/>
            <person name="Norman D.J."/>
        </authorList>
    </citation>
    <scope>NUCLEOTIDE SEQUENCE [LARGE SCALE GENOMIC DNA]</scope>
    <source>
        <strain evidence="7">P824</strain>
    </source>
</reference>
<name>A0A0S4U895_RALSL</name>
<evidence type="ECO:0000313" key="4">
    <source>
        <dbReference type="EMBL" id="CUV18450.1"/>
    </source>
</evidence>
<reference evidence="4" key="1">
    <citation type="submission" date="2015-10" db="EMBL/GenBank/DDBJ databases">
        <authorList>
            <person name="Gilbert D.G."/>
        </authorList>
    </citation>
    <scope>NUCLEOTIDE SEQUENCE</scope>
    <source>
        <strain evidence="4">Phyl III-seqv23</strain>
    </source>
</reference>
<dbReference type="Gene3D" id="3.40.50.12370">
    <property type="match status" value="1"/>
</dbReference>